<keyword evidence="2" id="KW-0472">Membrane</keyword>
<proteinExistence type="predicted"/>
<evidence type="ECO:0000313" key="4">
    <source>
        <dbReference type="Proteomes" id="UP000239485"/>
    </source>
</evidence>
<feature type="transmembrane region" description="Helical" evidence="2">
    <location>
        <begin position="36"/>
        <end position="58"/>
    </location>
</feature>
<dbReference type="AlphaFoldDB" id="A0A2S6IP23"/>
<sequence length="315" mass="33026">MPLLTPPTSWEKSSPAVALDRPPTSVADAGFTLVEALMAMVLGLAVVTGGSVAVIDVLRTSNFTHQNAHAADLLREETAGARALPYSQLTLRSTELAGDPLVRSAAGVLRATVGAGTDEPVVLAAATLPAMAHRGTDAHENTAYRVARYVTQPANCTCRRFSALVTWESRGKEHRRWASTLVADVYRGASASWSWELVDAKAPVLSGSTVKVPLLLANHGNRDQWSLSVAVQRSGTAVPVVAQWHTDADGDLVGERSLATAAGRGASGTQESGQRLQTVLSIPLPGPGTYTVTATSTSTVNPSAQRHTVVEVVVP</sequence>
<protein>
    <recommendedName>
        <fullName evidence="5">Prepilin-type N-terminal cleavage/methylation domain-containing protein</fullName>
    </recommendedName>
</protein>
<keyword evidence="2" id="KW-1133">Transmembrane helix</keyword>
<evidence type="ECO:0008006" key="5">
    <source>
        <dbReference type="Google" id="ProtNLM"/>
    </source>
</evidence>
<evidence type="ECO:0000256" key="2">
    <source>
        <dbReference type="SAM" id="Phobius"/>
    </source>
</evidence>
<evidence type="ECO:0000256" key="1">
    <source>
        <dbReference type="SAM" id="MobiDB-lite"/>
    </source>
</evidence>
<feature type="region of interest" description="Disordered" evidence="1">
    <location>
        <begin position="1"/>
        <end position="21"/>
    </location>
</feature>
<gene>
    <name evidence="3" type="ORF">CLV92_105107</name>
</gene>
<evidence type="ECO:0000313" key="3">
    <source>
        <dbReference type="EMBL" id="PPK96007.1"/>
    </source>
</evidence>
<dbReference type="RefSeq" id="WP_146099465.1">
    <property type="nucleotide sequence ID" value="NZ_PTJD01000005.1"/>
</dbReference>
<reference evidence="3 4" key="1">
    <citation type="submission" date="2018-02" db="EMBL/GenBank/DDBJ databases">
        <title>Genomic Encyclopedia of Archaeal and Bacterial Type Strains, Phase II (KMG-II): from individual species to whole genera.</title>
        <authorList>
            <person name="Goeker M."/>
        </authorList>
    </citation>
    <scope>NUCLEOTIDE SEQUENCE [LARGE SCALE GENOMIC DNA]</scope>
    <source>
        <strain evidence="3 4">DSM 22857</strain>
    </source>
</reference>
<keyword evidence="4" id="KW-1185">Reference proteome</keyword>
<organism evidence="3 4">
    <name type="scientific">Kineococcus xinjiangensis</name>
    <dbReference type="NCBI Taxonomy" id="512762"/>
    <lineage>
        <taxon>Bacteria</taxon>
        <taxon>Bacillati</taxon>
        <taxon>Actinomycetota</taxon>
        <taxon>Actinomycetes</taxon>
        <taxon>Kineosporiales</taxon>
        <taxon>Kineosporiaceae</taxon>
        <taxon>Kineococcus</taxon>
    </lineage>
</organism>
<accession>A0A2S6IP23</accession>
<feature type="compositionally biased region" description="Polar residues" evidence="1">
    <location>
        <begin position="1"/>
        <end position="12"/>
    </location>
</feature>
<comment type="caution">
    <text evidence="3">The sequence shown here is derived from an EMBL/GenBank/DDBJ whole genome shotgun (WGS) entry which is preliminary data.</text>
</comment>
<dbReference type="Proteomes" id="UP000239485">
    <property type="component" value="Unassembled WGS sequence"/>
</dbReference>
<name>A0A2S6IP23_9ACTN</name>
<dbReference type="EMBL" id="PTJD01000005">
    <property type="protein sequence ID" value="PPK96007.1"/>
    <property type="molecule type" value="Genomic_DNA"/>
</dbReference>
<keyword evidence="2" id="KW-0812">Transmembrane</keyword>